<dbReference type="EMBL" id="CP060122">
    <property type="protein sequence ID" value="QNG46165.1"/>
    <property type="molecule type" value="Genomic_DNA"/>
</dbReference>
<accession>A0A9X7YD36</accession>
<dbReference type="AlphaFoldDB" id="A0A9X7YD36"/>
<evidence type="ECO:0000313" key="2">
    <source>
        <dbReference type="Proteomes" id="UP000515377"/>
    </source>
</evidence>
<organism evidence="1 2">
    <name type="scientific">Sphingobium yanoikuyae</name>
    <name type="common">Sphingomonas yanoikuyae</name>
    <dbReference type="NCBI Taxonomy" id="13690"/>
    <lineage>
        <taxon>Bacteria</taxon>
        <taxon>Pseudomonadati</taxon>
        <taxon>Pseudomonadota</taxon>
        <taxon>Alphaproteobacteria</taxon>
        <taxon>Sphingomonadales</taxon>
        <taxon>Sphingomonadaceae</taxon>
        <taxon>Sphingobium</taxon>
    </lineage>
</organism>
<reference evidence="1 2" key="1">
    <citation type="submission" date="2020-07" db="EMBL/GenBank/DDBJ databases">
        <title>Whole genome sequence of Sphingobium yanoikuyae A3.</title>
        <authorList>
            <person name="Han S.-S."/>
        </authorList>
    </citation>
    <scope>NUCLEOTIDE SEQUENCE [LARGE SCALE GENOMIC DNA]</scope>
    <source>
        <strain evidence="1 2">A3</strain>
    </source>
</reference>
<gene>
    <name evidence="1" type="ORF">H3V42_00305</name>
</gene>
<evidence type="ECO:0000313" key="1">
    <source>
        <dbReference type="EMBL" id="QNG46165.1"/>
    </source>
</evidence>
<proteinExistence type="predicted"/>
<dbReference type="Proteomes" id="UP000515377">
    <property type="component" value="Chromosome"/>
</dbReference>
<sequence length="287" mass="32578">MKSIAFKIPKYHHLSNDKKSIFYESELKYHWAYRSAYFASLTWETYIKHHISVINNKEKPEKGFTYSYDHVDAPAEVSLYIGDCIRCMRTSLDYLVASLAREANIDDSQIIFPFSETLENLRDSFTDVSANGKKKHGRQLAMFNLQKYYPGLDSLIIDQIQPYNKDYGSSKSGDLLWRVITSDAIDKHRLMTPRVTNAKINSIKFADGSGLIGEFTITGGPAFYGSSPIVGNPEIEYDVLFDMPSRLEGLPVMQTLADALDAVLGTIMKFKMHFKNVDQYATGAKFN</sequence>
<name>A0A9X7YD36_SPHYA</name>
<protein>
    <submittedName>
        <fullName evidence="1">Uncharacterized protein</fullName>
    </submittedName>
</protein>